<comment type="caution">
    <text evidence="2">The sequence shown here is derived from an EMBL/GenBank/DDBJ whole genome shotgun (WGS) entry which is preliminary data.</text>
</comment>
<dbReference type="EMBL" id="MQWD01000001">
    <property type="protein sequence ID" value="PAP76646.1"/>
    <property type="molecule type" value="Genomic_DNA"/>
</dbReference>
<accession>A0A271IZI2</accession>
<feature type="chain" id="PRO_5012695921" evidence="1">
    <location>
        <begin position="25"/>
        <end position="157"/>
    </location>
</feature>
<keyword evidence="3" id="KW-1185">Reference proteome</keyword>
<protein>
    <submittedName>
        <fullName evidence="2">Uncharacterized protein</fullName>
    </submittedName>
</protein>
<feature type="signal peptide" evidence="1">
    <location>
        <begin position="1"/>
        <end position="24"/>
    </location>
</feature>
<evidence type="ECO:0000313" key="3">
    <source>
        <dbReference type="Proteomes" id="UP000216339"/>
    </source>
</evidence>
<reference evidence="2 3" key="1">
    <citation type="submission" date="2016-11" db="EMBL/GenBank/DDBJ databases">
        <title>Study of marine rhodopsin-containing bacteria.</title>
        <authorList>
            <person name="Yoshizawa S."/>
            <person name="Kumagai Y."/>
            <person name="Kogure K."/>
        </authorList>
    </citation>
    <scope>NUCLEOTIDE SEQUENCE [LARGE SCALE GENOMIC DNA]</scope>
    <source>
        <strain evidence="2 3">SAORIC-28</strain>
    </source>
</reference>
<dbReference type="Proteomes" id="UP000216339">
    <property type="component" value="Unassembled WGS sequence"/>
</dbReference>
<dbReference type="OrthoDB" id="5521862at2"/>
<gene>
    <name evidence="2" type="ORF">BSZ37_09420</name>
</gene>
<dbReference type="AlphaFoldDB" id="A0A271IZI2"/>
<evidence type="ECO:0000256" key="1">
    <source>
        <dbReference type="SAM" id="SignalP"/>
    </source>
</evidence>
<dbReference type="RefSeq" id="WP_095510306.1">
    <property type="nucleotide sequence ID" value="NZ_MQWD01000001.1"/>
</dbReference>
<organism evidence="2 3">
    <name type="scientific">Rubrivirga marina</name>
    <dbReference type="NCBI Taxonomy" id="1196024"/>
    <lineage>
        <taxon>Bacteria</taxon>
        <taxon>Pseudomonadati</taxon>
        <taxon>Rhodothermota</taxon>
        <taxon>Rhodothermia</taxon>
        <taxon>Rhodothermales</taxon>
        <taxon>Rubricoccaceae</taxon>
        <taxon>Rubrivirga</taxon>
    </lineage>
</organism>
<dbReference type="PROSITE" id="PS51257">
    <property type="entry name" value="PROKAR_LIPOPROTEIN"/>
    <property type="match status" value="1"/>
</dbReference>
<keyword evidence="1" id="KW-0732">Signal</keyword>
<proteinExistence type="predicted"/>
<sequence length="157" mass="16068">MPSSRLGALAALLALTACDSPATGACTLIGCADAYSVTLAPAGDVLTPGRYAVEASADGETESCAFTVSADAGQTDISVSGESEGCQGLFAFMPSTDAETRVRVVFSPLADDVTIRVRRDGADLASVRVDPVYVDQYPNGPDCGAVCRQADTTVRVP</sequence>
<name>A0A271IZI2_9BACT</name>
<evidence type="ECO:0000313" key="2">
    <source>
        <dbReference type="EMBL" id="PAP76646.1"/>
    </source>
</evidence>